<reference evidence="1 2" key="1">
    <citation type="submission" date="2019-04" db="EMBL/GenBank/DDBJ databases">
        <title>Microbes associate with the intestines of laboratory mice.</title>
        <authorList>
            <person name="Navarre W."/>
            <person name="Wong E."/>
            <person name="Huang K.C."/>
            <person name="Tropini C."/>
            <person name="Ng K."/>
            <person name="Yu B."/>
        </authorList>
    </citation>
    <scope>NUCLEOTIDE SEQUENCE [LARGE SCALE GENOMIC DNA]</scope>
    <source>
        <strain evidence="1 2">NM80_B27</strain>
    </source>
</reference>
<evidence type="ECO:0000313" key="1">
    <source>
        <dbReference type="EMBL" id="THG36865.1"/>
    </source>
</evidence>
<dbReference type="AlphaFoldDB" id="A0A4S4G2X3"/>
<evidence type="ECO:0000313" key="2">
    <source>
        <dbReference type="Proteomes" id="UP000308978"/>
    </source>
</evidence>
<gene>
    <name evidence="1" type="ORF">E5986_08160</name>
</gene>
<organism evidence="1 2">
    <name type="scientific">Adlercreutzia caecimuris</name>
    <dbReference type="NCBI Taxonomy" id="671266"/>
    <lineage>
        <taxon>Bacteria</taxon>
        <taxon>Bacillati</taxon>
        <taxon>Actinomycetota</taxon>
        <taxon>Coriobacteriia</taxon>
        <taxon>Eggerthellales</taxon>
        <taxon>Eggerthellaceae</taxon>
        <taxon>Adlercreutzia</taxon>
    </lineage>
</organism>
<name>A0A4S4G2X3_9ACTN</name>
<comment type="caution">
    <text evidence="1">The sequence shown here is derived from an EMBL/GenBank/DDBJ whole genome shotgun (WGS) entry which is preliminary data.</text>
</comment>
<protein>
    <submittedName>
        <fullName evidence="1">Uncharacterized protein</fullName>
    </submittedName>
</protein>
<dbReference type="EMBL" id="SSTJ01000010">
    <property type="protein sequence ID" value="THG36865.1"/>
    <property type="molecule type" value="Genomic_DNA"/>
</dbReference>
<proteinExistence type="predicted"/>
<dbReference type="RefSeq" id="WP_136434955.1">
    <property type="nucleotide sequence ID" value="NZ_SSTJ01000010.1"/>
</dbReference>
<accession>A0A4S4G2X3</accession>
<dbReference type="Proteomes" id="UP000308978">
    <property type="component" value="Unassembled WGS sequence"/>
</dbReference>
<sequence length="112" mass="12458">MAGGDFEGMSIEDLCDWANGLGVCRFGIVEEFGKPCVKASGEKVHTTMSFSRFLDSVPKVGGFRNVSFDTFDDRDGHCCGYGCGIAFIDKLERSIVCWADRLDLRDDQLRLF</sequence>